<comment type="caution">
    <text evidence="2">The sequence shown here is derived from an EMBL/GenBank/DDBJ whole genome shotgun (WGS) entry which is preliminary data.</text>
</comment>
<protein>
    <recommendedName>
        <fullName evidence="1">Cobalamin-independent methionine synthase MetE C-terminal/archaeal domain-containing protein</fullName>
    </recommendedName>
</protein>
<sequence>MFSFIILLCISNSFKHSNLANRYRHTRVSSPDFTASTLRYGPEEIVSLLTKAADLLTAQNIWINHDCGLKIHKWSETKAALINMAVAGKQAR</sequence>
<proteinExistence type="predicted"/>
<feature type="domain" description="Cobalamin-independent methionine synthase MetE C-terminal/archaeal" evidence="1">
    <location>
        <begin position="43"/>
        <end position="89"/>
    </location>
</feature>
<accession>A0A563TZN4</accession>
<dbReference type="GO" id="GO:0009086">
    <property type="term" value="P:methionine biosynthetic process"/>
    <property type="evidence" value="ECO:0007669"/>
    <property type="project" value="InterPro"/>
</dbReference>
<keyword evidence="3" id="KW-1185">Reference proteome</keyword>
<name>A0A563TZN4_9SPHI</name>
<dbReference type="AlphaFoldDB" id="A0A563TZN4"/>
<dbReference type="OrthoDB" id="244285at2"/>
<organism evidence="2 3">
    <name type="scientific">Mucilaginibacter pallidiroseus</name>
    <dbReference type="NCBI Taxonomy" id="2599295"/>
    <lineage>
        <taxon>Bacteria</taxon>
        <taxon>Pseudomonadati</taxon>
        <taxon>Bacteroidota</taxon>
        <taxon>Sphingobacteriia</taxon>
        <taxon>Sphingobacteriales</taxon>
        <taxon>Sphingobacteriaceae</taxon>
        <taxon>Mucilaginibacter</taxon>
    </lineage>
</organism>
<evidence type="ECO:0000259" key="1">
    <source>
        <dbReference type="Pfam" id="PF01717"/>
    </source>
</evidence>
<dbReference type="EMBL" id="VOEJ01000010">
    <property type="protein sequence ID" value="TWR24827.1"/>
    <property type="molecule type" value="Genomic_DNA"/>
</dbReference>
<evidence type="ECO:0000313" key="3">
    <source>
        <dbReference type="Proteomes" id="UP000320042"/>
    </source>
</evidence>
<reference evidence="2 3" key="1">
    <citation type="submission" date="2019-07" db="EMBL/GenBank/DDBJ databases">
        <authorList>
            <person name="Kim J."/>
        </authorList>
    </citation>
    <scope>NUCLEOTIDE SEQUENCE [LARGE SCALE GENOMIC DNA]</scope>
    <source>
        <strain evidence="3">dk17</strain>
    </source>
</reference>
<gene>
    <name evidence="2" type="ORF">FPZ43_17530</name>
</gene>
<dbReference type="GO" id="GO:0008270">
    <property type="term" value="F:zinc ion binding"/>
    <property type="evidence" value="ECO:0007669"/>
    <property type="project" value="InterPro"/>
</dbReference>
<dbReference type="InterPro" id="IPR038071">
    <property type="entry name" value="UROD/MetE-like_sf"/>
</dbReference>
<dbReference type="GO" id="GO:0003871">
    <property type="term" value="F:5-methyltetrahydropteroyltriglutamate-homocysteine S-methyltransferase activity"/>
    <property type="evidence" value="ECO:0007669"/>
    <property type="project" value="InterPro"/>
</dbReference>
<dbReference type="SUPFAM" id="SSF51726">
    <property type="entry name" value="UROD/MetE-like"/>
    <property type="match status" value="1"/>
</dbReference>
<dbReference type="InterPro" id="IPR002629">
    <property type="entry name" value="Met_Synth_C/arc"/>
</dbReference>
<evidence type="ECO:0000313" key="2">
    <source>
        <dbReference type="EMBL" id="TWR24827.1"/>
    </source>
</evidence>
<dbReference type="Pfam" id="PF01717">
    <property type="entry name" value="Meth_synt_2"/>
    <property type="match status" value="1"/>
</dbReference>
<dbReference type="Proteomes" id="UP000320042">
    <property type="component" value="Unassembled WGS sequence"/>
</dbReference>
<dbReference type="Gene3D" id="3.20.20.210">
    <property type="match status" value="1"/>
</dbReference>